<sequence length="173" mass="18872">MSASEGDNSFMAMLNNPVINPGPPKKSVSVKESATEPKPSVFPAVEKAKDLLTTASGDVYLASESDEPFEWINTGIEKAQLPTTAKELHQLKLIPEELVGEEFKIKSVDEFLEKDNYKDIVAAFKEVQKESSGESKVYLLGDVSITVLILCIVQDKQSSKKAIVGLKSLLVQS</sequence>
<evidence type="ECO:0000256" key="1">
    <source>
        <dbReference type="SAM" id="MobiDB-lite"/>
    </source>
</evidence>
<accession>A0A0C9M0H8</accession>
<evidence type="ECO:0000313" key="2">
    <source>
        <dbReference type="EMBL" id="GAN01611.1"/>
    </source>
</evidence>
<keyword evidence="3" id="KW-1185">Reference proteome</keyword>
<dbReference type="OrthoDB" id="2329895at2759"/>
<gene>
    <name evidence="2" type="ORF">MAM1_0009c01045</name>
</gene>
<evidence type="ECO:0000313" key="3">
    <source>
        <dbReference type="Proteomes" id="UP000053815"/>
    </source>
</evidence>
<dbReference type="Gene3D" id="3.40.1460.10">
    <property type="entry name" value="Nuclease A inhibitor-like"/>
    <property type="match status" value="1"/>
</dbReference>
<dbReference type="EMBL" id="DF836298">
    <property type="protein sequence ID" value="GAN01611.1"/>
    <property type="molecule type" value="Genomic_DNA"/>
</dbReference>
<dbReference type="AlphaFoldDB" id="A0A0C9M0H8"/>
<dbReference type="InterPro" id="IPR056539">
    <property type="entry name" value="NuiA-like"/>
</dbReference>
<proteinExistence type="predicted"/>
<reference evidence="2" key="1">
    <citation type="submission" date="2014-09" db="EMBL/GenBank/DDBJ databases">
        <title>Draft genome sequence of an oleaginous Mucoromycotina fungus Mucor ambiguus NBRC6742.</title>
        <authorList>
            <person name="Takeda I."/>
            <person name="Yamane N."/>
            <person name="Morita T."/>
            <person name="Tamano K."/>
            <person name="Machida M."/>
            <person name="Baker S."/>
            <person name="Koike H."/>
        </authorList>
    </citation>
    <scope>NUCLEOTIDE SEQUENCE</scope>
    <source>
        <strain evidence="2">NBRC 6742</strain>
    </source>
</reference>
<protein>
    <submittedName>
        <fullName evidence="2">Uncharacterized protein</fullName>
    </submittedName>
</protein>
<dbReference type="Proteomes" id="UP000053815">
    <property type="component" value="Unassembled WGS sequence"/>
</dbReference>
<feature type="region of interest" description="Disordered" evidence="1">
    <location>
        <begin position="1"/>
        <end position="36"/>
    </location>
</feature>
<dbReference type="Pfam" id="PF23151">
    <property type="entry name" value="NuiA_2"/>
    <property type="match status" value="1"/>
</dbReference>
<organism evidence="2">
    <name type="scientific">Mucor ambiguus</name>
    <dbReference type="NCBI Taxonomy" id="91626"/>
    <lineage>
        <taxon>Eukaryota</taxon>
        <taxon>Fungi</taxon>
        <taxon>Fungi incertae sedis</taxon>
        <taxon>Mucoromycota</taxon>
        <taxon>Mucoromycotina</taxon>
        <taxon>Mucoromycetes</taxon>
        <taxon>Mucorales</taxon>
        <taxon>Mucorineae</taxon>
        <taxon>Mucoraceae</taxon>
        <taxon>Mucor</taxon>
    </lineage>
</organism>
<name>A0A0C9M0H8_9FUNG</name>